<evidence type="ECO:0000256" key="1">
    <source>
        <dbReference type="SAM" id="Phobius"/>
    </source>
</evidence>
<keyword evidence="4" id="KW-1185">Reference proteome</keyword>
<reference evidence="3 4" key="1">
    <citation type="submission" date="2018-06" db="EMBL/GenBank/DDBJ databases">
        <title>Genomic Encyclopedia of Type Strains, Phase III (KMG-III): the genomes of soil and plant-associated and newly described type strains.</title>
        <authorList>
            <person name="Whitman W."/>
        </authorList>
    </citation>
    <scope>NUCLEOTIDE SEQUENCE [LARGE SCALE GENOMIC DNA]</scope>
    <source>
        <strain evidence="3 4">CGMCC 1.12504</strain>
    </source>
</reference>
<evidence type="ECO:0000313" key="4">
    <source>
        <dbReference type="Proteomes" id="UP000249518"/>
    </source>
</evidence>
<keyword evidence="1" id="KW-0472">Membrane</keyword>
<protein>
    <recommendedName>
        <fullName evidence="5">Secreted protein with PEP-CTERM sorting signal</fullName>
    </recommendedName>
</protein>
<keyword evidence="1" id="KW-1133">Transmembrane helix</keyword>
<name>A0A328WLN8_9FLAO</name>
<organism evidence="3 4">
    <name type="scientific">Flavobacterium lacus</name>
    <dbReference type="NCBI Taxonomy" id="1353778"/>
    <lineage>
        <taxon>Bacteria</taxon>
        <taxon>Pseudomonadati</taxon>
        <taxon>Bacteroidota</taxon>
        <taxon>Flavobacteriia</taxon>
        <taxon>Flavobacteriales</taxon>
        <taxon>Flavobacteriaceae</taxon>
        <taxon>Flavobacterium</taxon>
    </lineage>
</organism>
<dbReference type="Proteomes" id="UP000249518">
    <property type="component" value="Unassembled WGS sequence"/>
</dbReference>
<gene>
    <name evidence="3" type="ORF">B0I10_11055</name>
</gene>
<feature type="chain" id="PRO_5016324592" description="Secreted protein with PEP-CTERM sorting signal" evidence="2">
    <location>
        <begin position="27"/>
        <end position="78"/>
    </location>
</feature>
<feature type="signal peptide" evidence="2">
    <location>
        <begin position="1"/>
        <end position="26"/>
    </location>
</feature>
<dbReference type="RefSeq" id="WP_146740345.1">
    <property type="nucleotide sequence ID" value="NZ_QLSV01000010.1"/>
</dbReference>
<evidence type="ECO:0000256" key="2">
    <source>
        <dbReference type="SAM" id="SignalP"/>
    </source>
</evidence>
<keyword evidence="1" id="KW-0812">Transmembrane</keyword>
<sequence>MLLILKSLRIIVITLLFCLLPHLAMADDSFDEDTDDLTPEESEPPGAPIDDHVGLVFLLGIAGAFYFIQKKQISKEIK</sequence>
<comment type="caution">
    <text evidence="3">The sequence shown here is derived from an EMBL/GenBank/DDBJ whole genome shotgun (WGS) entry which is preliminary data.</text>
</comment>
<keyword evidence="2" id="KW-0732">Signal</keyword>
<accession>A0A328WLN8</accession>
<proteinExistence type="predicted"/>
<dbReference type="AlphaFoldDB" id="A0A328WLN8"/>
<evidence type="ECO:0000313" key="3">
    <source>
        <dbReference type="EMBL" id="RAR47262.1"/>
    </source>
</evidence>
<evidence type="ECO:0008006" key="5">
    <source>
        <dbReference type="Google" id="ProtNLM"/>
    </source>
</evidence>
<feature type="transmembrane region" description="Helical" evidence="1">
    <location>
        <begin position="52"/>
        <end position="68"/>
    </location>
</feature>
<dbReference type="EMBL" id="QLSV01000010">
    <property type="protein sequence ID" value="RAR47262.1"/>
    <property type="molecule type" value="Genomic_DNA"/>
</dbReference>